<dbReference type="PROSITE" id="PS52016">
    <property type="entry name" value="TONB_DEPENDENT_REC_3"/>
    <property type="match status" value="1"/>
</dbReference>
<keyword evidence="6" id="KW-0406">Ion transport</keyword>
<dbReference type="Pfam" id="PF00593">
    <property type="entry name" value="TonB_dep_Rec_b-barrel"/>
    <property type="match status" value="1"/>
</dbReference>
<dbReference type="InterPro" id="IPR039426">
    <property type="entry name" value="TonB-dep_rcpt-like"/>
</dbReference>
<dbReference type="Pfam" id="PF07715">
    <property type="entry name" value="Plug"/>
    <property type="match status" value="1"/>
</dbReference>
<evidence type="ECO:0000256" key="2">
    <source>
        <dbReference type="ARBA" id="ARBA00022448"/>
    </source>
</evidence>
<evidence type="ECO:0000259" key="13">
    <source>
        <dbReference type="Pfam" id="PF07715"/>
    </source>
</evidence>
<dbReference type="PANTHER" id="PTHR30069">
    <property type="entry name" value="TONB-DEPENDENT OUTER MEMBRANE RECEPTOR"/>
    <property type="match status" value="1"/>
</dbReference>
<evidence type="ECO:0000256" key="11">
    <source>
        <dbReference type="RuleBase" id="RU003357"/>
    </source>
</evidence>
<dbReference type="InterPro" id="IPR036942">
    <property type="entry name" value="Beta-barrel_TonB_sf"/>
</dbReference>
<evidence type="ECO:0000256" key="6">
    <source>
        <dbReference type="ARBA" id="ARBA00023065"/>
    </source>
</evidence>
<feature type="domain" description="TonB-dependent receptor plug" evidence="13">
    <location>
        <begin position="59"/>
        <end position="163"/>
    </location>
</feature>
<dbReference type="Gene3D" id="2.170.130.10">
    <property type="entry name" value="TonB-dependent receptor, plug domain"/>
    <property type="match status" value="1"/>
</dbReference>
<keyword evidence="2 10" id="KW-0813">Transport</keyword>
<dbReference type="PANTHER" id="PTHR30069:SF53">
    <property type="entry name" value="COLICIN I RECEPTOR-RELATED"/>
    <property type="match status" value="1"/>
</dbReference>
<feature type="domain" description="TonB-dependent receptor-like beta-barrel" evidence="12">
    <location>
        <begin position="187"/>
        <end position="577"/>
    </location>
</feature>
<comment type="similarity">
    <text evidence="10 11">Belongs to the TonB-dependent receptor family.</text>
</comment>
<dbReference type="SUPFAM" id="SSF56935">
    <property type="entry name" value="Porins"/>
    <property type="match status" value="1"/>
</dbReference>
<keyword evidence="9 10" id="KW-0998">Cell outer membrane</keyword>
<organism evidence="14 15">
    <name type="scientific">Marinobacter suaedae</name>
    <dbReference type="NCBI Taxonomy" id="3057675"/>
    <lineage>
        <taxon>Bacteria</taxon>
        <taxon>Pseudomonadati</taxon>
        <taxon>Pseudomonadota</taxon>
        <taxon>Gammaproteobacteria</taxon>
        <taxon>Pseudomonadales</taxon>
        <taxon>Marinobacteraceae</taxon>
        <taxon>Marinobacter</taxon>
    </lineage>
</organism>
<evidence type="ECO:0000256" key="7">
    <source>
        <dbReference type="ARBA" id="ARBA00023077"/>
    </source>
</evidence>
<accession>A0ABT8W015</accession>
<evidence type="ECO:0000313" key="14">
    <source>
        <dbReference type="EMBL" id="MDO3721555.1"/>
    </source>
</evidence>
<dbReference type="CDD" id="cd01347">
    <property type="entry name" value="ligand_gated_channel"/>
    <property type="match status" value="1"/>
</dbReference>
<dbReference type="Gene3D" id="2.40.170.20">
    <property type="entry name" value="TonB-dependent receptor, beta-barrel domain"/>
    <property type="match status" value="1"/>
</dbReference>
<keyword evidence="7 11" id="KW-0798">TonB box</keyword>
<comment type="caution">
    <text evidence="14">The sequence shown here is derived from an EMBL/GenBank/DDBJ whole genome shotgun (WGS) entry which is preliminary data.</text>
</comment>
<evidence type="ECO:0000256" key="4">
    <source>
        <dbReference type="ARBA" id="ARBA00022692"/>
    </source>
</evidence>
<reference evidence="14" key="1">
    <citation type="submission" date="2023-07" db="EMBL/GenBank/DDBJ databases">
        <title>Marinobacter sp. chi1 genome sequencing and assembly.</title>
        <authorList>
            <person name="Park S."/>
        </authorList>
    </citation>
    <scope>NUCLEOTIDE SEQUENCE</scope>
    <source>
        <strain evidence="14">Chi1</strain>
    </source>
</reference>
<protein>
    <submittedName>
        <fullName evidence="14">TonB-dependent receptor</fullName>
    </submittedName>
</protein>
<keyword evidence="8 10" id="KW-0472">Membrane</keyword>
<keyword evidence="4 10" id="KW-0812">Transmembrane</keyword>
<name>A0ABT8W015_9GAMM</name>
<evidence type="ECO:0000256" key="10">
    <source>
        <dbReference type="PROSITE-ProRule" id="PRU01360"/>
    </source>
</evidence>
<dbReference type="Proteomes" id="UP001168640">
    <property type="component" value="Unassembled WGS sequence"/>
</dbReference>
<evidence type="ECO:0000256" key="5">
    <source>
        <dbReference type="ARBA" id="ARBA00022729"/>
    </source>
</evidence>
<dbReference type="InterPro" id="IPR012910">
    <property type="entry name" value="Plug_dom"/>
</dbReference>
<keyword evidence="3 10" id="KW-1134">Transmembrane beta strand</keyword>
<comment type="subcellular location">
    <subcellularLocation>
        <location evidence="1 10">Cell outer membrane</location>
        <topology evidence="1 10">Multi-pass membrane protein</topology>
    </subcellularLocation>
</comment>
<proteinExistence type="inferred from homology"/>
<evidence type="ECO:0000256" key="3">
    <source>
        <dbReference type="ARBA" id="ARBA00022452"/>
    </source>
</evidence>
<sequence>MLSIKTGLSHTFPGAVLLFSIPVSLVSADTNTTTSADSDVSGMDPIVITATLGPKTVGESLSSVTVIDREAIQRQQPKEFREVIESQPGVNVTSNGAFGKQTSVFLRGHSSDASVLLVDGIRIRSATVGGPAWQYLPPQLIDRIEIVRGGRSSLYGADAVGGVVQAFTLPAQEGRGAWLEAGAGNFSSQQYGAGASSVESDSRLNAGINHFQSDGAPVISGGDDKGYDNTSAVLGGSHRFSNGVTAGFTFLGAEGNTEYEGGEEDFRFQTAGVNLDVPVNRHWRVAGQLSDARDELEDFSSFPGTFNTQTRSSRLENWFSAGTHEFVLGAEYLVDRVDSSVDYDESSRSNTGVFSQALMNFGPLNVHLSLRNDDNEAYGNETTWGAGLGYELDRQHRVRMSAGTSFKAPSFNDLYFPGFGNPDLEPEQAKSYEVGVEGRYSEWFWDVAAFHSDVDDLSLPSQDAADSVPEARLRGIELSGGWRQAGWSLSAAGTFGDYENAATGEQLIRRAENILRLDVDRELGKWVLGTTLRAESERYEELFGLGRQRIAGFGVWDLRASRVLTPGWLASLSVDNVLDREYTTAKRFDNTDFISAGRSVFLSVRYDWRQ</sequence>
<dbReference type="InterPro" id="IPR000531">
    <property type="entry name" value="Beta-barrel_TonB"/>
</dbReference>
<evidence type="ECO:0000259" key="12">
    <source>
        <dbReference type="Pfam" id="PF00593"/>
    </source>
</evidence>
<keyword evidence="14" id="KW-0675">Receptor</keyword>
<dbReference type="EMBL" id="JAUMIS010000001">
    <property type="protein sequence ID" value="MDO3721555.1"/>
    <property type="molecule type" value="Genomic_DNA"/>
</dbReference>
<dbReference type="InterPro" id="IPR037066">
    <property type="entry name" value="Plug_dom_sf"/>
</dbReference>
<evidence type="ECO:0000313" key="15">
    <source>
        <dbReference type="Proteomes" id="UP001168640"/>
    </source>
</evidence>
<keyword evidence="5" id="KW-0732">Signal</keyword>
<evidence type="ECO:0000256" key="1">
    <source>
        <dbReference type="ARBA" id="ARBA00004571"/>
    </source>
</evidence>
<evidence type="ECO:0000256" key="8">
    <source>
        <dbReference type="ARBA" id="ARBA00023136"/>
    </source>
</evidence>
<dbReference type="RefSeq" id="WP_302909419.1">
    <property type="nucleotide sequence ID" value="NZ_JAUMIS010000001.1"/>
</dbReference>
<gene>
    <name evidence="14" type="ORF">QVZ43_07445</name>
</gene>
<evidence type="ECO:0000256" key="9">
    <source>
        <dbReference type="ARBA" id="ARBA00023237"/>
    </source>
</evidence>
<keyword evidence="15" id="KW-1185">Reference proteome</keyword>